<dbReference type="OrthoDB" id="9100366at2"/>
<reference evidence="1 2" key="1">
    <citation type="submission" date="2020-08" db="EMBL/GenBank/DDBJ databases">
        <title>Genomic Encyclopedia of Type Strains, Phase IV (KMG-V): Genome sequencing to study the core and pangenomes of soil and plant-associated prokaryotes.</title>
        <authorList>
            <person name="Whitman W."/>
        </authorList>
    </citation>
    <scope>NUCLEOTIDE SEQUENCE [LARGE SCALE GENOMIC DNA]</scope>
    <source>
        <strain evidence="1 2">JPY158</strain>
    </source>
</reference>
<accession>A0A6I1PL38</accession>
<proteinExistence type="predicted"/>
<name>A0A6I1PL38_PARAM</name>
<dbReference type="EMBL" id="JACHDD010000005">
    <property type="protein sequence ID" value="MBB5425291.1"/>
    <property type="molecule type" value="Genomic_DNA"/>
</dbReference>
<evidence type="ECO:0000313" key="1">
    <source>
        <dbReference type="EMBL" id="MBB5425291.1"/>
    </source>
</evidence>
<evidence type="ECO:0000313" key="2">
    <source>
        <dbReference type="Proteomes" id="UP000592780"/>
    </source>
</evidence>
<comment type="caution">
    <text evidence="1">The sequence shown here is derived from an EMBL/GenBank/DDBJ whole genome shotgun (WGS) entry which is preliminary data.</text>
</comment>
<dbReference type="Proteomes" id="UP000592780">
    <property type="component" value="Unassembled WGS sequence"/>
</dbReference>
<organism evidence="1 2">
    <name type="scientific">Paraburkholderia atlantica</name>
    <dbReference type="NCBI Taxonomy" id="2654982"/>
    <lineage>
        <taxon>Bacteria</taxon>
        <taxon>Pseudomonadati</taxon>
        <taxon>Pseudomonadota</taxon>
        <taxon>Betaproteobacteria</taxon>
        <taxon>Burkholderiales</taxon>
        <taxon>Burkholderiaceae</taxon>
        <taxon>Paraburkholderia</taxon>
    </lineage>
</organism>
<dbReference type="RefSeq" id="WP_152850989.1">
    <property type="nucleotide sequence ID" value="NZ_JACHDD010000005.1"/>
</dbReference>
<protein>
    <submittedName>
        <fullName evidence="1">Uncharacterized protein</fullName>
    </submittedName>
</protein>
<gene>
    <name evidence="1" type="ORF">HDG40_003445</name>
</gene>
<keyword evidence="2" id="KW-1185">Reference proteome</keyword>
<dbReference type="AlphaFoldDB" id="A0A6I1PL38"/>
<sequence length="68" mass="7333">MKTILGGSSDENVNANRHTQVVGFSEQKSSEQIEKRGQLATMKASFSLEAVSDATCQHGEPPAWDLSP</sequence>